<comment type="caution">
    <text evidence="3">The sequence shown here is derived from an EMBL/GenBank/DDBJ whole genome shotgun (WGS) entry which is preliminary data.</text>
</comment>
<name>A0A8H7ZN72_9FUNG</name>
<evidence type="ECO:0000256" key="1">
    <source>
        <dbReference type="SAM" id="MobiDB-lite"/>
    </source>
</evidence>
<protein>
    <submittedName>
        <fullName evidence="3">Uncharacterized protein</fullName>
    </submittedName>
</protein>
<accession>A0A8H7ZN72</accession>
<organism evidence="3 4">
    <name type="scientific">Olpidium bornovanus</name>
    <dbReference type="NCBI Taxonomy" id="278681"/>
    <lineage>
        <taxon>Eukaryota</taxon>
        <taxon>Fungi</taxon>
        <taxon>Fungi incertae sedis</taxon>
        <taxon>Olpidiomycota</taxon>
        <taxon>Olpidiomycotina</taxon>
        <taxon>Olpidiomycetes</taxon>
        <taxon>Olpidiales</taxon>
        <taxon>Olpidiaceae</taxon>
        <taxon>Olpidium</taxon>
    </lineage>
</organism>
<evidence type="ECO:0000313" key="4">
    <source>
        <dbReference type="Proteomes" id="UP000673691"/>
    </source>
</evidence>
<reference evidence="3 4" key="1">
    <citation type="journal article" name="Sci. Rep.">
        <title>Genome-scale phylogenetic analyses confirm Olpidium as the closest living zoosporic fungus to the non-flagellated, terrestrial fungi.</title>
        <authorList>
            <person name="Chang Y."/>
            <person name="Rochon D."/>
            <person name="Sekimoto S."/>
            <person name="Wang Y."/>
            <person name="Chovatia M."/>
            <person name="Sandor L."/>
            <person name="Salamov A."/>
            <person name="Grigoriev I.V."/>
            <person name="Stajich J.E."/>
            <person name="Spatafora J.W."/>
        </authorList>
    </citation>
    <scope>NUCLEOTIDE SEQUENCE [LARGE SCALE GENOMIC DNA]</scope>
    <source>
        <strain evidence="3">S191</strain>
    </source>
</reference>
<dbReference type="AlphaFoldDB" id="A0A8H7ZN72"/>
<keyword evidence="2" id="KW-0732">Signal</keyword>
<gene>
    <name evidence="3" type="ORF">BJ554DRAFT_4145</name>
</gene>
<feature type="region of interest" description="Disordered" evidence="1">
    <location>
        <begin position="164"/>
        <end position="192"/>
    </location>
</feature>
<dbReference type="EMBL" id="JAEFCI010012143">
    <property type="protein sequence ID" value="KAG5456180.1"/>
    <property type="molecule type" value="Genomic_DNA"/>
</dbReference>
<evidence type="ECO:0000256" key="2">
    <source>
        <dbReference type="SAM" id="SignalP"/>
    </source>
</evidence>
<feature type="chain" id="PRO_5034424973" evidence="2">
    <location>
        <begin position="34"/>
        <end position="192"/>
    </location>
</feature>
<feature type="signal peptide" evidence="2">
    <location>
        <begin position="1"/>
        <end position="33"/>
    </location>
</feature>
<keyword evidence="4" id="KW-1185">Reference proteome</keyword>
<dbReference type="Proteomes" id="UP000673691">
    <property type="component" value="Unassembled WGS sequence"/>
</dbReference>
<sequence length="192" mass="21538">MRKNSPGCLPPPPAPGFFFFFFFFFFCWRSVQQAPTPVRLLCSGLLVLPLQEIGLRAEVGPQLAEGFLVVLVEGLQLRRSDADPLQRIHMGRGTHHFFKVPSLLLLDQSVGRAFPTGPRRPPDPVDILLDVERDVVGYDRVYQLEVNSSGDEVRADQTFAARKEERKKQMGDETASINEFVAAPRELRSADG</sequence>
<evidence type="ECO:0000313" key="3">
    <source>
        <dbReference type="EMBL" id="KAG5456180.1"/>
    </source>
</evidence>
<proteinExistence type="predicted"/>